<dbReference type="Proteomes" id="UP000583929">
    <property type="component" value="Unassembled WGS sequence"/>
</dbReference>
<accession>A0A7J6GLI1</accession>
<reference evidence="4 5" key="1">
    <citation type="journal article" date="2020" name="bioRxiv">
        <title>Sequence and annotation of 42 cannabis genomes reveals extensive copy number variation in cannabinoid synthesis and pathogen resistance genes.</title>
        <authorList>
            <person name="Mckernan K.J."/>
            <person name="Helbert Y."/>
            <person name="Kane L.T."/>
            <person name="Ebling H."/>
            <person name="Zhang L."/>
            <person name="Liu B."/>
            <person name="Eaton Z."/>
            <person name="Mclaughlin S."/>
            <person name="Kingan S."/>
            <person name="Baybayan P."/>
            <person name="Concepcion G."/>
            <person name="Jordan M."/>
            <person name="Riva A."/>
            <person name="Barbazuk W."/>
            <person name="Harkins T."/>
        </authorList>
    </citation>
    <scope>NUCLEOTIDE SEQUENCE [LARGE SCALE GENOMIC DNA]</scope>
    <source>
        <strain evidence="5">cv. Jamaican Lion 4</strain>
        <tissue evidence="4">Leaf</tissue>
    </source>
</reference>
<comment type="caution">
    <text evidence="4">The sequence shown here is derived from an EMBL/GenBank/DDBJ whole genome shotgun (WGS) entry which is preliminary data.</text>
</comment>
<proteinExistence type="predicted"/>
<keyword evidence="2" id="KW-0677">Repeat</keyword>
<dbReference type="InterPro" id="IPR001680">
    <property type="entry name" value="WD40_rpt"/>
</dbReference>
<dbReference type="PANTHER" id="PTHR19857:SF21">
    <property type="entry name" value="ANAPHASE-PROMOTING COMPLEX SUBUNIT 4 WD40 DOMAIN-CONTAINING PROTEIN"/>
    <property type="match status" value="1"/>
</dbReference>
<name>A0A7J6GLI1_CANSA</name>
<dbReference type="InterPro" id="IPR019775">
    <property type="entry name" value="WD40_repeat_CS"/>
</dbReference>
<dbReference type="SUPFAM" id="SSF50978">
    <property type="entry name" value="WD40 repeat-like"/>
    <property type="match status" value="1"/>
</dbReference>
<dbReference type="PANTHER" id="PTHR19857">
    <property type="entry name" value="MITOCHONDRIAL DIVISION PROTEIN 1-RELATED"/>
    <property type="match status" value="1"/>
</dbReference>
<keyword evidence="1 3" id="KW-0853">WD repeat</keyword>
<organism evidence="4 5">
    <name type="scientific">Cannabis sativa</name>
    <name type="common">Hemp</name>
    <name type="synonym">Marijuana</name>
    <dbReference type="NCBI Taxonomy" id="3483"/>
    <lineage>
        <taxon>Eukaryota</taxon>
        <taxon>Viridiplantae</taxon>
        <taxon>Streptophyta</taxon>
        <taxon>Embryophyta</taxon>
        <taxon>Tracheophyta</taxon>
        <taxon>Spermatophyta</taxon>
        <taxon>Magnoliopsida</taxon>
        <taxon>eudicotyledons</taxon>
        <taxon>Gunneridae</taxon>
        <taxon>Pentapetalae</taxon>
        <taxon>rosids</taxon>
        <taxon>fabids</taxon>
        <taxon>Rosales</taxon>
        <taxon>Cannabaceae</taxon>
        <taxon>Cannabis</taxon>
    </lineage>
</organism>
<dbReference type="PROSITE" id="PS50082">
    <property type="entry name" value="WD_REPEATS_2"/>
    <property type="match status" value="1"/>
</dbReference>
<evidence type="ECO:0000313" key="5">
    <source>
        <dbReference type="Proteomes" id="UP000583929"/>
    </source>
</evidence>
<dbReference type="InterPro" id="IPR051179">
    <property type="entry name" value="WD_repeat_multifunction"/>
</dbReference>
<dbReference type="InterPro" id="IPR015943">
    <property type="entry name" value="WD40/YVTN_repeat-like_dom_sf"/>
</dbReference>
<sequence length="542" mass="61000">MEKYLVPLEPLNEVSKPVRRQQWRRSLIELNGRFDPKYRHSVSDLLIQSYSEVGAFPHLYHHLNGTPCLTHINRVANAGYIHGQALIKKEGISALDFDNKGIYLVSVTKSGCLTVHDFETLYCQSNQSSECVEDEAKLVLHLTRQQQLDCVRWNLANQDEVVCSSLRSNNLLVFDIGYITSEPAQVLKIRPTLSLHNFNLDKGVSDIASTAGDSRLFASDTHGVVNVWDRRLGVFPCLELTTNSRSTINSIQLNLENQIIYGANKDGVIYMWDLRGGRPASAFRSHKEICHSPLTSLKLSSVIMKIGLLKAQSDIIAKEIHSININPSCPHQLAFHLDDGWSGVLDTFNFDVTHIHCPPPAWLNESNLADSSCLRKPSWLPTNSIYAVGSSSDIGIYLLDFYPDHSSPSHVDFKEDEGNAPGVTKQNRFVPLSEPVTSCAVHPLNGSIIAGTKIITKEVVKRQLQLGSHFQQTSSILGKHSCGLYKEHKYFEPRTTMHCRVHLNCEEPSLPCPKSRIRIKRKLFHLRHLFERCIESEFSSQC</sequence>
<dbReference type="EMBL" id="JAATIQ010000096">
    <property type="protein sequence ID" value="KAF4383727.1"/>
    <property type="molecule type" value="Genomic_DNA"/>
</dbReference>
<dbReference type="PROSITE" id="PS00678">
    <property type="entry name" value="WD_REPEATS_1"/>
    <property type="match status" value="1"/>
</dbReference>
<evidence type="ECO:0000256" key="2">
    <source>
        <dbReference type="ARBA" id="ARBA00022737"/>
    </source>
</evidence>
<evidence type="ECO:0008006" key="6">
    <source>
        <dbReference type="Google" id="ProtNLM"/>
    </source>
</evidence>
<dbReference type="SMART" id="SM00320">
    <property type="entry name" value="WD40"/>
    <property type="match status" value="3"/>
</dbReference>
<feature type="repeat" description="WD" evidence="3">
    <location>
        <begin position="241"/>
        <end position="282"/>
    </location>
</feature>
<evidence type="ECO:0000256" key="3">
    <source>
        <dbReference type="PROSITE-ProRule" id="PRU00221"/>
    </source>
</evidence>
<evidence type="ECO:0000313" key="4">
    <source>
        <dbReference type="EMBL" id="KAF4383727.1"/>
    </source>
</evidence>
<dbReference type="AlphaFoldDB" id="A0A7J6GLI1"/>
<gene>
    <name evidence="4" type="ORF">G4B88_020049</name>
</gene>
<keyword evidence="5" id="KW-1185">Reference proteome</keyword>
<dbReference type="Gene3D" id="2.130.10.10">
    <property type="entry name" value="YVTN repeat-like/Quinoprotein amine dehydrogenase"/>
    <property type="match status" value="1"/>
</dbReference>
<dbReference type="InterPro" id="IPR036322">
    <property type="entry name" value="WD40_repeat_dom_sf"/>
</dbReference>
<evidence type="ECO:0000256" key="1">
    <source>
        <dbReference type="ARBA" id="ARBA00022574"/>
    </source>
</evidence>
<protein>
    <recommendedName>
        <fullName evidence="6">Transducin/WD40 repeat-like superfamily protein</fullName>
    </recommendedName>
</protein>